<name>A0A1E5V2J3_9POAL</name>
<gene>
    <name evidence="2" type="ORF">BAE44_0019717</name>
</gene>
<dbReference type="EMBL" id="LWDX02054133">
    <property type="protein sequence ID" value="OEL19264.1"/>
    <property type="molecule type" value="Genomic_DNA"/>
</dbReference>
<comment type="caution">
    <text evidence="2">The sequence shown here is derived from an EMBL/GenBank/DDBJ whole genome shotgun (WGS) entry which is preliminary data.</text>
</comment>
<accession>A0A1E5V2J3</accession>
<feature type="region of interest" description="Disordered" evidence="1">
    <location>
        <begin position="144"/>
        <end position="365"/>
    </location>
</feature>
<feature type="compositionally biased region" description="Basic and acidic residues" evidence="1">
    <location>
        <begin position="206"/>
        <end position="217"/>
    </location>
</feature>
<feature type="non-terminal residue" evidence="2">
    <location>
        <position position="1"/>
    </location>
</feature>
<keyword evidence="3" id="KW-1185">Reference proteome</keyword>
<evidence type="ECO:0000313" key="3">
    <source>
        <dbReference type="Proteomes" id="UP000095767"/>
    </source>
</evidence>
<feature type="compositionally biased region" description="Low complexity" evidence="1">
    <location>
        <begin position="144"/>
        <end position="153"/>
    </location>
</feature>
<evidence type="ECO:0000256" key="1">
    <source>
        <dbReference type="SAM" id="MobiDB-lite"/>
    </source>
</evidence>
<dbReference type="Proteomes" id="UP000095767">
    <property type="component" value="Unassembled WGS sequence"/>
</dbReference>
<feature type="compositionally biased region" description="Basic residues" evidence="1">
    <location>
        <begin position="307"/>
        <end position="337"/>
    </location>
</feature>
<reference evidence="2 3" key="1">
    <citation type="submission" date="2016-09" db="EMBL/GenBank/DDBJ databases">
        <title>The draft genome of Dichanthelium oligosanthes: A C3 panicoid grass species.</title>
        <authorList>
            <person name="Studer A.J."/>
            <person name="Schnable J.C."/>
            <person name="Brutnell T.P."/>
        </authorList>
    </citation>
    <scope>NUCLEOTIDE SEQUENCE [LARGE SCALE GENOMIC DNA]</scope>
    <source>
        <strain evidence="3">cv. Kellogg 1175</strain>
        <tissue evidence="2">Leaf</tissue>
    </source>
</reference>
<organism evidence="2 3">
    <name type="scientific">Dichanthelium oligosanthes</name>
    <dbReference type="NCBI Taxonomy" id="888268"/>
    <lineage>
        <taxon>Eukaryota</taxon>
        <taxon>Viridiplantae</taxon>
        <taxon>Streptophyta</taxon>
        <taxon>Embryophyta</taxon>
        <taxon>Tracheophyta</taxon>
        <taxon>Spermatophyta</taxon>
        <taxon>Magnoliopsida</taxon>
        <taxon>Liliopsida</taxon>
        <taxon>Poales</taxon>
        <taxon>Poaceae</taxon>
        <taxon>PACMAD clade</taxon>
        <taxon>Panicoideae</taxon>
        <taxon>Panicodae</taxon>
        <taxon>Paniceae</taxon>
        <taxon>Dichantheliinae</taxon>
        <taxon>Dichanthelium</taxon>
    </lineage>
</organism>
<feature type="compositionally biased region" description="Basic residues" evidence="1">
    <location>
        <begin position="261"/>
        <end position="276"/>
    </location>
</feature>
<feature type="compositionally biased region" description="Low complexity" evidence="1">
    <location>
        <begin position="233"/>
        <end position="258"/>
    </location>
</feature>
<protein>
    <submittedName>
        <fullName evidence="2">Uncharacterized protein</fullName>
    </submittedName>
</protein>
<feature type="region of interest" description="Disordered" evidence="1">
    <location>
        <begin position="41"/>
        <end position="65"/>
    </location>
</feature>
<sequence length="365" mass="40203">LVTGTRKKNGFLSVCSFRSENRKKRLEREEVAQVLEVEKKLHRQRRRSPAGSLKKKRRGGVPRRLLGRRRLRVEEPRVWLEVPEEKKGVDGRVLERDELAKKNLLQDGQAAAALVGKKRVARGGVGVVLGHGRRKKNRRGRGLRAGLVPRGRGVLPGPGAAGVGREKKGSGVGPAELDGGGKKNARGLLGGFEGAEPKKNAAPRVADLRRELEKKPPPDAAELGARRGKKNALAEPPRTRAAAAKKTPPAVAVPGAALLQKKSRSRWRHHHWRQLKKNPADPPRAAPFLLAKKIRQVRVVPEDPHREKKRHGAQAGRQHSKLKKNPSRSHRSPHKKKTEQGPATLTPAGKKKKLQGAIREGWIPS</sequence>
<evidence type="ECO:0000313" key="2">
    <source>
        <dbReference type="EMBL" id="OEL19264.1"/>
    </source>
</evidence>
<dbReference type="AlphaFoldDB" id="A0A1E5V2J3"/>
<proteinExistence type="predicted"/>